<sequence length="431" mass="48165">MRATDSSYNEEGLSDHTAPLTKQWPPRRHRAHRNDRGGRRWRRSGRHSSPSQPPMKTQSTRYFYRSATTAPAHHIRPRRAIGRRRRRHRRSLQTCGGTADLGELKCKSGLARARSGPTLVGWPGKSSEPAVVNMEGRARVPETLNAAIVQFYLGVKQDRADLVRDFVATGKVDVNCVFKHNGYTALQMAVRDEHFNVFNALLDLGCNVNVVDSNGWTALAFCCHSGTSRLPFIEKLLAYGADPYIPSKLVGWTAMHVATSTRNEAALLALVRHGVDVNVTSSNLLTPLHIAIRSQWLKGAELLVKNMANAAVEDSDGYSALYYASVCFSEVGTRLRLLRLMLECGCDISKQLWIGRVADETAKPRFVISGIDQEILQWLQEQKAKKQPASLQSLCRTAVRRYLHPLADEKIGQLVSIVPDRLIEDLQLIKI</sequence>
<evidence type="ECO:0000256" key="2">
    <source>
        <dbReference type="ARBA" id="ARBA00023043"/>
    </source>
</evidence>
<dbReference type="PROSITE" id="PS50088">
    <property type="entry name" value="ANK_REPEAT"/>
    <property type="match status" value="2"/>
</dbReference>
<dbReference type="Pfam" id="PF07525">
    <property type="entry name" value="SOCS_box"/>
    <property type="match status" value="1"/>
</dbReference>
<dbReference type="Gene3D" id="1.25.40.20">
    <property type="entry name" value="Ankyrin repeat-containing domain"/>
    <property type="match status" value="1"/>
</dbReference>
<dbReference type="PANTHER" id="PTHR24166:SF48">
    <property type="entry name" value="PROTEIN VAPYRIN"/>
    <property type="match status" value="1"/>
</dbReference>
<organism evidence="6 7">
    <name type="scientific">Plectus sambesii</name>
    <dbReference type="NCBI Taxonomy" id="2011161"/>
    <lineage>
        <taxon>Eukaryota</taxon>
        <taxon>Metazoa</taxon>
        <taxon>Ecdysozoa</taxon>
        <taxon>Nematoda</taxon>
        <taxon>Chromadorea</taxon>
        <taxon>Plectida</taxon>
        <taxon>Plectina</taxon>
        <taxon>Plectoidea</taxon>
        <taxon>Plectidae</taxon>
        <taxon>Plectus</taxon>
    </lineage>
</organism>
<keyword evidence="2 3" id="KW-0040">ANK repeat</keyword>
<feature type="repeat" description="ANK" evidence="3">
    <location>
        <begin position="250"/>
        <end position="282"/>
    </location>
</feature>
<dbReference type="SUPFAM" id="SSF48403">
    <property type="entry name" value="Ankyrin repeat"/>
    <property type="match status" value="1"/>
</dbReference>
<reference evidence="7" key="1">
    <citation type="submission" date="2022-11" db="UniProtKB">
        <authorList>
            <consortium name="WormBaseParasite"/>
        </authorList>
    </citation>
    <scope>IDENTIFICATION</scope>
</reference>
<dbReference type="InterPro" id="IPR050889">
    <property type="entry name" value="Dendritic_Spine_Reg/Scaffold"/>
</dbReference>
<evidence type="ECO:0000259" key="5">
    <source>
        <dbReference type="PROSITE" id="PS50225"/>
    </source>
</evidence>
<name>A0A914ULY8_9BILA</name>
<evidence type="ECO:0000256" key="3">
    <source>
        <dbReference type="PROSITE-ProRule" id="PRU00023"/>
    </source>
</evidence>
<dbReference type="Pfam" id="PF12796">
    <property type="entry name" value="Ank_2"/>
    <property type="match status" value="2"/>
</dbReference>
<feature type="compositionally biased region" description="Basic residues" evidence="4">
    <location>
        <begin position="25"/>
        <end position="46"/>
    </location>
</feature>
<dbReference type="InterPro" id="IPR001496">
    <property type="entry name" value="SOCS_box"/>
</dbReference>
<accession>A0A914ULY8</accession>
<evidence type="ECO:0000256" key="1">
    <source>
        <dbReference type="ARBA" id="ARBA00022737"/>
    </source>
</evidence>
<dbReference type="SMART" id="SM00248">
    <property type="entry name" value="ANK"/>
    <property type="match status" value="5"/>
</dbReference>
<feature type="region of interest" description="Disordered" evidence="4">
    <location>
        <begin position="1"/>
        <end position="59"/>
    </location>
</feature>
<dbReference type="PROSITE" id="PS50297">
    <property type="entry name" value="ANK_REP_REGION"/>
    <property type="match status" value="1"/>
</dbReference>
<evidence type="ECO:0000256" key="4">
    <source>
        <dbReference type="SAM" id="MobiDB-lite"/>
    </source>
</evidence>
<feature type="repeat" description="ANK" evidence="3">
    <location>
        <begin position="181"/>
        <end position="213"/>
    </location>
</feature>
<keyword evidence="1" id="KW-0677">Repeat</keyword>
<dbReference type="Proteomes" id="UP000887566">
    <property type="component" value="Unplaced"/>
</dbReference>
<dbReference type="WBParaSite" id="PSAMB.scaffold1085size36142.g10815.t2">
    <property type="protein sequence ID" value="PSAMB.scaffold1085size36142.g10815.t2"/>
    <property type="gene ID" value="PSAMB.scaffold1085size36142.g10815"/>
</dbReference>
<keyword evidence="6" id="KW-1185">Reference proteome</keyword>
<dbReference type="PROSITE" id="PS50225">
    <property type="entry name" value="SOCS"/>
    <property type="match status" value="1"/>
</dbReference>
<evidence type="ECO:0000313" key="7">
    <source>
        <dbReference type="WBParaSite" id="PSAMB.scaffold1085size36142.g10815.t2"/>
    </source>
</evidence>
<dbReference type="InterPro" id="IPR036770">
    <property type="entry name" value="Ankyrin_rpt-contain_sf"/>
</dbReference>
<dbReference type="CDD" id="cd03716">
    <property type="entry name" value="SOCS_ASB_like"/>
    <property type="match status" value="1"/>
</dbReference>
<dbReference type="AlphaFoldDB" id="A0A914ULY8"/>
<proteinExistence type="predicted"/>
<dbReference type="InterPro" id="IPR002110">
    <property type="entry name" value="Ankyrin_rpt"/>
</dbReference>
<evidence type="ECO:0000313" key="6">
    <source>
        <dbReference type="Proteomes" id="UP000887566"/>
    </source>
</evidence>
<feature type="domain" description="SOCS box" evidence="5">
    <location>
        <begin position="385"/>
        <end position="431"/>
    </location>
</feature>
<protein>
    <submittedName>
        <fullName evidence="7">SOCS box domain-containing protein</fullName>
    </submittedName>
</protein>
<dbReference type="PANTHER" id="PTHR24166">
    <property type="entry name" value="ROLLING PEBBLES, ISOFORM B"/>
    <property type="match status" value="1"/>
</dbReference>